<dbReference type="Pfam" id="PF09819">
    <property type="entry name" value="ABC_cobalt"/>
    <property type="match status" value="1"/>
</dbReference>
<comment type="caution">
    <text evidence="2">The sequence shown here is derived from an EMBL/GenBank/DDBJ whole genome shotgun (WGS) entry which is preliminary data.</text>
</comment>
<organism evidence="2 3">
    <name type="scientific">Bifidobacterium jacchi</name>
    <dbReference type="NCBI Taxonomy" id="2490545"/>
    <lineage>
        <taxon>Bacteria</taxon>
        <taxon>Bacillati</taxon>
        <taxon>Actinomycetota</taxon>
        <taxon>Actinomycetes</taxon>
        <taxon>Bifidobacteriales</taxon>
        <taxon>Bifidobacteriaceae</taxon>
        <taxon>Bifidobacterium</taxon>
    </lineage>
</organism>
<dbReference type="InterPro" id="IPR017195">
    <property type="entry name" value="ABC_thiamin-permease_prd"/>
</dbReference>
<sequence>MPSASVQSIHSVSHLRWKPQDIAVGASLGAACGVIFWGFNFAYAPLSAVMSAILPGLMSFFHALWYFSGMLALLVIRKPGAAVYVNLVGGVVEGLIGSQFSIASVVIATLLEGLSAEIPFAIGRYRIFNLPMSIASGFTTALIYGLYLLLFYFQGVAFLSVRGIVHLIAELVGGVLIGGIMSWYLFVALAKTGVLDRMPSGQALKDKARNA</sequence>
<keyword evidence="3" id="KW-1185">Reference proteome</keyword>
<dbReference type="EMBL" id="RQSP01000028">
    <property type="protein sequence ID" value="KAB5606317.1"/>
    <property type="molecule type" value="Genomic_DNA"/>
</dbReference>
<gene>
    <name evidence="2" type="ORF">EHS19_07750</name>
</gene>
<evidence type="ECO:0000313" key="2">
    <source>
        <dbReference type="EMBL" id="KAB5606317.1"/>
    </source>
</evidence>
<keyword evidence="1" id="KW-0812">Transmembrane</keyword>
<feature type="transmembrane region" description="Helical" evidence="1">
    <location>
        <begin position="164"/>
        <end position="186"/>
    </location>
</feature>
<reference evidence="2 3" key="1">
    <citation type="journal article" date="2019" name="Int. J. Syst. Evol. Microbiol.">
        <title>Bifidobacterium jacchi sp. nov., isolated from the faeces of a baby common marmoset (Callithrix jacchus).</title>
        <authorList>
            <person name="Modesto M."/>
            <person name="Watanabe K."/>
            <person name="Arita M."/>
            <person name="Satti M."/>
            <person name="Oki K."/>
            <person name="Sciavilla P."/>
            <person name="Patavino C."/>
            <person name="Camma C."/>
            <person name="Michelini S."/>
            <person name="Sgorbati B."/>
            <person name="Mattarelli P."/>
        </authorList>
    </citation>
    <scope>NUCLEOTIDE SEQUENCE [LARGE SCALE GENOMIC DNA]</scope>
    <source>
        <strain evidence="2 3">MRM 9.3</strain>
    </source>
</reference>
<feature type="transmembrane region" description="Helical" evidence="1">
    <location>
        <begin position="49"/>
        <end position="76"/>
    </location>
</feature>
<dbReference type="PIRSF" id="PIRSF037394">
    <property type="entry name" value="ABC_thiamine-permease_YkoE_prd"/>
    <property type="match status" value="1"/>
</dbReference>
<keyword evidence="1" id="KW-1133">Transmembrane helix</keyword>
<keyword evidence="1" id="KW-0472">Membrane</keyword>
<evidence type="ECO:0000256" key="1">
    <source>
        <dbReference type="SAM" id="Phobius"/>
    </source>
</evidence>
<feature type="transmembrane region" description="Helical" evidence="1">
    <location>
        <begin position="130"/>
        <end position="152"/>
    </location>
</feature>
<proteinExistence type="predicted"/>
<dbReference type="AlphaFoldDB" id="A0A5N5RGD0"/>
<dbReference type="RefSeq" id="WP_151917205.1">
    <property type="nucleotide sequence ID" value="NZ_RQSP01000028.1"/>
</dbReference>
<protein>
    <submittedName>
        <fullName evidence="2">ABC transporter permease</fullName>
    </submittedName>
</protein>
<dbReference type="Proteomes" id="UP000326336">
    <property type="component" value="Unassembled WGS sequence"/>
</dbReference>
<evidence type="ECO:0000313" key="3">
    <source>
        <dbReference type="Proteomes" id="UP000326336"/>
    </source>
</evidence>
<accession>A0A5N5RGD0</accession>
<feature type="transmembrane region" description="Helical" evidence="1">
    <location>
        <begin position="21"/>
        <end position="43"/>
    </location>
</feature>
<name>A0A5N5RGD0_9BIFI</name>
<dbReference type="OrthoDB" id="8017424at2"/>